<organism evidence="2 3">
    <name type="scientific">Macrosiphum euphorbiae</name>
    <name type="common">potato aphid</name>
    <dbReference type="NCBI Taxonomy" id="13131"/>
    <lineage>
        <taxon>Eukaryota</taxon>
        <taxon>Metazoa</taxon>
        <taxon>Ecdysozoa</taxon>
        <taxon>Arthropoda</taxon>
        <taxon>Hexapoda</taxon>
        <taxon>Insecta</taxon>
        <taxon>Pterygota</taxon>
        <taxon>Neoptera</taxon>
        <taxon>Paraneoptera</taxon>
        <taxon>Hemiptera</taxon>
        <taxon>Sternorrhyncha</taxon>
        <taxon>Aphidomorpha</taxon>
        <taxon>Aphidoidea</taxon>
        <taxon>Aphididae</taxon>
        <taxon>Macrosiphini</taxon>
        <taxon>Macrosiphum</taxon>
    </lineage>
</organism>
<dbReference type="AlphaFoldDB" id="A0AAV0X126"/>
<evidence type="ECO:0000256" key="1">
    <source>
        <dbReference type="SAM" id="MobiDB-lite"/>
    </source>
</evidence>
<feature type="region of interest" description="Disordered" evidence="1">
    <location>
        <begin position="82"/>
        <end position="118"/>
    </location>
</feature>
<evidence type="ECO:0000313" key="3">
    <source>
        <dbReference type="Proteomes" id="UP001160148"/>
    </source>
</evidence>
<feature type="compositionally biased region" description="Basic and acidic residues" evidence="1">
    <location>
        <begin position="109"/>
        <end position="118"/>
    </location>
</feature>
<protein>
    <submittedName>
        <fullName evidence="2">Uncharacterized protein</fullName>
    </submittedName>
</protein>
<evidence type="ECO:0000313" key="2">
    <source>
        <dbReference type="EMBL" id="CAI6361599.1"/>
    </source>
</evidence>
<dbReference type="EMBL" id="CARXXK010000003">
    <property type="protein sequence ID" value="CAI6361599.1"/>
    <property type="molecule type" value="Genomic_DNA"/>
</dbReference>
<gene>
    <name evidence="2" type="ORF">MEUPH1_LOCUS16762</name>
</gene>
<comment type="caution">
    <text evidence="2">The sequence shown here is derived from an EMBL/GenBank/DDBJ whole genome shotgun (WGS) entry which is preliminary data.</text>
</comment>
<accession>A0AAV0X126</accession>
<name>A0AAV0X126_9HEMI</name>
<feature type="region of interest" description="Disordered" evidence="1">
    <location>
        <begin position="1"/>
        <end position="38"/>
    </location>
</feature>
<keyword evidence="3" id="KW-1185">Reference proteome</keyword>
<sequence length="118" mass="12571">MRGLSSAIDDTGGGCGSDVDQFQGDEAEDRFEPSLFAEYSPPPLPNDVHTAFLAANLLLLYLNLARLSTMSIGDAHQLPVTVNDHDDNDNDNDDNNGTSVAAEAVRVTTEVHGRQNGA</sequence>
<proteinExistence type="predicted"/>
<dbReference type="Proteomes" id="UP001160148">
    <property type="component" value="Unassembled WGS sequence"/>
</dbReference>
<reference evidence="2 3" key="1">
    <citation type="submission" date="2023-01" db="EMBL/GenBank/DDBJ databases">
        <authorList>
            <person name="Whitehead M."/>
        </authorList>
    </citation>
    <scope>NUCLEOTIDE SEQUENCE [LARGE SCALE GENOMIC DNA]</scope>
</reference>